<organism evidence="2 3">
    <name type="scientific">Sphingobacterium kitahiroshimense</name>
    <dbReference type="NCBI Taxonomy" id="470446"/>
    <lineage>
        <taxon>Bacteria</taxon>
        <taxon>Pseudomonadati</taxon>
        <taxon>Bacteroidota</taxon>
        <taxon>Sphingobacteriia</taxon>
        <taxon>Sphingobacteriales</taxon>
        <taxon>Sphingobacteriaceae</taxon>
        <taxon>Sphingobacterium</taxon>
    </lineage>
</organism>
<accession>A0ABV0BSU1</accession>
<feature type="domain" description="Metallo-beta-lactamase" evidence="1">
    <location>
        <begin position="122"/>
        <end position="315"/>
    </location>
</feature>
<dbReference type="InterPro" id="IPR001279">
    <property type="entry name" value="Metallo-B-lactamas"/>
</dbReference>
<dbReference type="EMBL" id="JBDJNQ010000003">
    <property type="protein sequence ID" value="MEN5377263.1"/>
    <property type="molecule type" value="Genomic_DNA"/>
</dbReference>
<dbReference type="PIRSF" id="PIRSF038896">
    <property type="entry name" value="NAPE-PLD"/>
    <property type="match status" value="1"/>
</dbReference>
<dbReference type="InterPro" id="IPR024884">
    <property type="entry name" value="NAPE-PLD"/>
</dbReference>
<name>A0ABV0BSU1_9SPHI</name>
<dbReference type="RefSeq" id="WP_346581098.1">
    <property type="nucleotide sequence ID" value="NZ_JBDJLH010000004.1"/>
</dbReference>
<gene>
    <name evidence="2" type="ORF">ABE541_08340</name>
</gene>
<evidence type="ECO:0000313" key="2">
    <source>
        <dbReference type="EMBL" id="MEN5377263.1"/>
    </source>
</evidence>
<evidence type="ECO:0000259" key="1">
    <source>
        <dbReference type="Pfam" id="PF12706"/>
    </source>
</evidence>
<proteinExistence type="predicted"/>
<protein>
    <submittedName>
        <fullName evidence="2">MBL fold metallo-hydrolase</fullName>
    </submittedName>
</protein>
<dbReference type="PANTHER" id="PTHR15032:SF4">
    <property type="entry name" value="N-ACYL-PHOSPHATIDYLETHANOLAMINE-HYDROLYZING PHOSPHOLIPASE D"/>
    <property type="match status" value="1"/>
</dbReference>
<dbReference type="PANTHER" id="PTHR15032">
    <property type="entry name" value="N-ACYL-PHOSPHATIDYLETHANOLAMINE-HYDROLYZING PHOSPHOLIPASE D"/>
    <property type="match status" value="1"/>
</dbReference>
<dbReference type="Gene3D" id="3.60.15.10">
    <property type="entry name" value="Ribonuclease Z/Hydroxyacylglutathione hydrolase-like"/>
    <property type="match status" value="1"/>
</dbReference>
<dbReference type="Proteomes" id="UP001409291">
    <property type="component" value="Unassembled WGS sequence"/>
</dbReference>
<dbReference type="InterPro" id="IPR036866">
    <property type="entry name" value="RibonucZ/Hydroxyglut_hydro"/>
</dbReference>
<keyword evidence="3" id="KW-1185">Reference proteome</keyword>
<dbReference type="Pfam" id="PF12706">
    <property type="entry name" value="Lactamase_B_2"/>
    <property type="match status" value="1"/>
</dbReference>
<reference evidence="2 3" key="1">
    <citation type="submission" date="2024-04" db="EMBL/GenBank/DDBJ databases">
        <title>WGS of bacteria from Torrens River.</title>
        <authorList>
            <person name="Wyrsch E.R."/>
            <person name="Drigo B."/>
        </authorList>
    </citation>
    <scope>NUCLEOTIDE SEQUENCE [LARGE SCALE GENOMIC DNA]</scope>
    <source>
        <strain evidence="2 3">TWI391</strain>
    </source>
</reference>
<evidence type="ECO:0000313" key="3">
    <source>
        <dbReference type="Proteomes" id="UP001409291"/>
    </source>
</evidence>
<sequence length="370" mass="42630">MKIGKRLKIVLASVIILIVMGNVYLMRPLFGGKITGTRLERVMKSPNFRDSQFQNLEHTPSLKEGESFVGAMYAFLFKDRAIRSPKMPLPVMKQDLKNLPDADLLIWFGHSSYLLKIDGKIIVVDPVFSDNASPVPGSNKPFNLSYVYQADDFPPIDLLLISHDHYDHLDYKTMIQLRSKIKNVICGLGVGAHFERWGFAENQVTELDWYDETSFEKEFKIVATPARHFSGRKFKRNTTLWTSFVLQTEKYKLFLGGDSGYGKHFKTIGDKYGPFDLAILENGQYNETWRYIHSMPDELLKEVVDLQAKHFLPVHSGKFALALHDWKEPLSLVSKYAEEADIPVLTPKMGEIVYLQQLDKRYDKWWEGLK</sequence>
<comment type="caution">
    <text evidence="2">The sequence shown here is derived from an EMBL/GenBank/DDBJ whole genome shotgun (WGS) entry which is preliminary data.</text>
</comment>
<dbReference type="SUPFAM" id="SSF56281">
    <property type="entry name" value="Metallo-hydrolase/oxidoreductase"/>
    <property type="match status" value="1"/>
</dbReference>